<accession>A0A8S1J6E2</accession>
<dbReference type="SUPFAM" id="SSF88697">
    <property type="entry name" value="PUA domain-like"/>
    <property type="match status" value="1"/>
</dbReference>
<dbReference type="InterPro" id="IPR052181">
    <property type="entry name" value="5hmC_binding"/>
</dbReference>
<keyword evidence="5" id="KW-1185">Reference proteome</keyword>
<dbReference type="OrthoDB" id="41445at2759"/>
<evidence type="ECO:0000256" key="2">
    <source>
        <dbReference type="ARBA" id="ARBA00023242"/>
    </source>
</evidence>
<dbReference type="Gene3D" id="3.10.590.10">
    <property type="entry name" value="ph1033 like domains"/>
    <property type="match status" value="1"/>
</dbReference>
<dbReference type="PANTHER" id="PTHR14087:SF7">
    <property type="entry name" value="THYMOCYTE NUCLEAR PROTEIN 1"/>
    <property type="match status" value="1"/>
</dbReference>
<comment type="subcellular location">
    <subcellularLocation>
        <location evidence="1">Nucleus</location>
    </subcellularLocation>
</comment>
<dbReference type="Proteomes" id="UP000708148">
    <property type="component" value="Unassembled WGS sequence"/>
</dbReference>
<protein>
    <recommendedName>
        <fullName evidence="3">EVE domain-containing protein</fullName>
    </recommendedName>
</protein>
<feature type="domain" description="EVE" evidence="3">
    <location>
        <begin position="3"/>
        <end position="110"/>
    </location>
</feature>
<dbReference type="AlphaFoldDB" id="A0A8S1J6E2"/>
<dbReference type="Pfam" id="PF01878">
    <property type="entry name" value="EVE"/>
    <property type="match status" value="1"/>
</dbReference>
<dbReference type="EMBL" id="CAJHUC010002095">
    <property type="protein sequence ID" value="CAD7703179.1"/>
    <property type="molecule type" value="Genomic_DNA"/>
</dbReference>
<sequence>MQSCTVGDKVLFYHSCCKPPGVVGLATVCREAYPDYTCWDAKHSAYDPKSTEAKPRWTMVDIQFVRKLKRLISLDELKQHKDGALKDLALFKTSRLSVQPVSADEYDFIVGLENVTEGEKKVNGDEK</sequence>
<dbReference type="InterPro" id="IPR002740">
    <property type="entry name" value="EVE_domain"/>
</dbReference>
<dbReference type="PANTHER" id="PTHR14087">
    <property type="entry name" value="THYMOCYTE NUCLEAR PROTEIN 1"/>
    <property type="match status" value="1"/>
</dbReference>
<dbReference type="GO" id="GO:0005634">
    <property type="term" value="C:nucleus"/>
    <property type="evidence" value="ECO:0007669"/>
    <property type="project" value="UniProtKB-SubCell"/>
</dbReference>
<evidence type="ECO:0000313" key="5">
    <source>
        <dbReference type="Proteomes" id="UP000708148"/>
    </source>
</evidence>
<dbReference type="InterPro" id="IPR047197">
    <property type="entry name" value="THYN1-like_EVE"/>
</dbReference>
<evidence type="ECO:0000313" key="4">
    <source>
        <dbReference type="EMBL" id="CAD7703179.1"/>
    </source>
</evidence>
<comment type="caution">
    <text evidence="4">The sequence shown here is derived from an EMBL/GenBank/DDBJ whole genome shotgun (WGS) entry which is preliminary data.</text>
</comment>
<name>A0A8S1J6E2_9CHLO</name>
<gene>
    <name evidence="4" type="ORF">OSTQU699_LOCUS8536</name>
</gene>
<evidence type="ECO:0000259" key="3">
    <source>
        <dbReference type="Pfam" id="PF01878"/>
    </source>
</evidence>
<dbReference type="InterPro" id="IPR015947">
    <property type="entry name" value="PUA-like_sf"/>
</dbReference>
<keyword evidence="2" id="KW-0539">Nucleus</keyword>
<reference evidence="4" key="1">
    <citation type="submission" date="2020-12" db="EMBL/GenBank/DDBJ databases">
        <authorList>
            <person name="Iha C."/>
        </authorList>
    </citation>
    <scope>NUCLEOTIDE SEQUENCE</scope>
</reference>
<proteinExistence type="predicted"/>
<dbReference type="CDD" id="cd21133">
    <property type="entry name" value="EVE"/>
    <property type="match status" value="1"/>
</dbReference>
<evidence type="ECO:0000256" key="1">
    <source>
        <dbReference type="ARBA" id="ARBA00004123"/>
    </source>
</evidence>
<organism evidence="4 5">
    <name type="scientific">Ostreobium quekettii</name>
    <dbReference type="NCBI Taxonomy" id="121088"/>
    <lineage>
        <taxon>Eukaryota</taxon>
        <taxon>Viridiplantae</taxon>
        <taxon>Chlorophyta</taxon>
        <taxon>core chlorophytes</taxon>
        <taxon>Ulvophyceae</taxon>
        <taxon>TCBD clade</taxon>
        <taxon>Bryopsidales</taxon>
        <taxon>Ostreobineae</taxon>
        <taxon>Ostreobiaceae</taxon>
        <taxon>Ostreobium</taxon>
    </lineage>
</organism>